<feature type="transmembrane region" description="Helical" evidence="1">
    <location>
        <begin position="45"/>
        <end position="68"/>
    </location>
</feature>
<dbReference type="Pfam" id="PF10326">
    <property type="entry name" value="7TM_GPCR_Str"/>
    <property type="match status" value="1"/>
</dbReference>
<comment type="caution">
    <text evidence="2">The sequence shown here is derived from an EMBL/GenBank/DDBJ whole genome shotgun (WGS) entry which is preliminary data.</text>
</comment>
<dbReference type="GO" id="GO:0005886">
    <property type="term" value="C:plasma membrane"/>
    <property type="evidence" value="ECO:0007669"/>
    <property type="project" value="TreeGrafter"/>
</dbReference>
<evidence type="ECO:0000256" key="1">
    <source>
        <dbReference type="SAM" id="Phobius"/>
    </source>
</evidence>
<keyword evidence="3" id="KW-1185">Reference proteome</keyword>
<keyword evidence="1" id="KW-0472">Membrane</keyword>
<dbReference type="AlphaFoldDB" id="A0A9P1J069"/>
<proteinExistence type="predicted"/>
<gene>
    <name evidence="2" type="ORF">CAMP_LOCUS16011</name>
</gene>
<feature type="transmembrane region" description="Helical" evidence="1">
    <location>
        <begin position="7"/>
        <end position="25"/>
    </location>
</feature>
<name>A0A9P1J069_9PELO</name>
<dbReference type="SUPFAM" id="SSF81321">
    <property type="entry name" value="Family A G protein-coupled receptor-like"/>
    <property type="match status" value="1"/>
</dbReference>
<protein>
    <recommendedName>
        <fullName evidence="4">Seven TM Receptor</fullName>
    </recommendedName>
</protein>
<dbReference type="PANTHER" id="PTHR22943:SF248">
    <property type="entry name" value="SEVEN TM RECEPTOR"/>
    <property type="match status" value="1"/>
</dbReference>
<dbReference type="PANTHER" id="PTHR22943">
    <property type="entry name" value="7-TRANSMEMBRANE DOMAIN RECEPTOR C.ELEGANS"/>
    <property type="match status" value="1"/>
</dbReference>
<feature type="transmembrane region" description="Helical" evidence="1">
    <location>
        <begin position="159"/>
        <end position="185"/>
    </location>
</feature>
<evidence type="ECO:0000313" key="3">
    <source>
        <dbReference type="Proteomes" id="UP001152747"/>
    </source>
</evidence>
<sequence>MNFLNCIYCGCVGASLGFYSIQFFYRYLVSNNLSSMNYSQNNKTTIIFLIPLLFGTMWTLCPYFLAPMSEAKSNYVREDMLDQLGIDVLHTIYVGFFFYPKDRNGNRFLHINSLIVNILESSSLTASLFSIFYYGYQCYKNMNENLAMSISHRNLQKQLFLALVIQTSVPIILLHFPVAIAYILVVLEKALGPWSGFLTITIALYPAVDPLPNILIIKSYRNAIKEFICKFIHVGKSAQVADVSREVTRVTS</sequence>
<dbReference type="GO" id="GO:0042048">
    <property type="term" value="P:olfactory behavior"/>
    <property type="evidence" value="ECO:0007669"/>
    <property type="project" value="TreeGrafter"/>
</dbReference>
<feature type="transmembrane region" description="Helical" evidence="1">
    <location>
        <begin position="191"/>
        <end position="208"/>
    </location>
</feature>
<evidence type="ECO:0000313" key="2">
    <source>
        <dbReference type="EMBL" id="CAI5453374.1"/>
    </source>
</evidence>
<keyword evidence="1" id="KW-1133">Transmembrane helix</keyword>
<dbReference type="InterPro" id="IPR019428">
    <property type="entry name" value="7TM_GPCR_serpentine_rcpt_Str"/>
</dbReference>
<dbReference type="EMBL" id="CANHGI010000005">
    <property type="protein sequence ID" value="CAI5453374.1"/>
    <property type="molecule type" value="Genomic_DNA"/>
</dbReference>
<accession>A0A9P1J069</accession>
<evidence type="ECO:0008006" key="4">
    <source>
        <dbReference type="Google" id="ProtNLM"/>
    </source>
</evidence>
<reference evidence="2" key="1">
    <citation type="submission" date="2022-11" db="EMBL/GenBank/DDBJ databases">
        <authorList>
            <person name="Kikuchi T."/>
        </authorList>
    </citation>
    <scope>NUCLEOTIDE SEQUENCE</scope>
    <source>
        <strain evidence="2">PS1010</strain>
    </source>
</reference>
<keyword evidence="1" id="KW-0812">Transmembrane</keyword>
<organism evidence="2 3">
    <name type="scientific">Caenorhabditis angaria</name>
    <dbReference type="NCBI Taxonomy" id="860376"/>
    <lineage>
        <taxon>Eukaryota</taxon>
        <taxon>Metazoa</taxon>
        <taxon>Ecdysozoa</taxon>
        <taxon>Nematoda</taxon>
        <taxon>Chromadorea</taxon>
        <taxon>Rhabditida</taxon>
        <taxon>Rhabditina</taxon>
        <taxon>Rhabditomorpha</taxon>
        <taxon>Rhabditoidea</taxon>
        <taxon>Rhabditidae</taxon>
        <taxon>Peloderinae</taxon>
        <taxon>Caenorhabditis</taxon>
    </lineage>
</organism>
<dbReference type="GO" id="GO:0038022">
    <property type="term" value="F:G protein-coupled olfactory receptor activity"/>
    <property type="evidence" value="ECO:0007669"/>
    <property type="project" value="TreeGrafter"/>
</dbReference>
<dbReference type="Proteomes" id="UP001152747">
    <property type="component" value="Unassembled WGS sequence"/>
</dbReference>